<protein>
    <submittedName>
        <fullName evidence="1">G7960 protein</fullName>
    </submittedName>
</protein>
<sequence>MVGLGSKGMLSMLVLLDEQQVPWTFFIHTQQPDNSTATTAKDVVCSLEDDLSKFSMLPQLSPPAWRNWHHGLDDVPAVSVRAKRAASAQQSTKLPFNRIVYIYVCNNTLSSSEESTLRQAVAAGHPWLQRTVIHSSSIRSGYFRRTGAFNNDALRHAIMNELQ</sequence>
<dbReference type="EMBL" id="CAXHTA020000012">
    <property type="protein sequence ID" value="CAL5225179.1"/>
    <property type="molecule type" value="Genomic_DNA"/>
</dbReference>
<name>A0ABP1G1N2_9CHLO</name>
<proteinExistence type="predicted"/>
<comment type="caution">
    <text evidence="1">The sequence shown here is derived from an EMBL/GenBank/DDBJ whole genome shotgun (WGS) entry which is preliminary data.</text>
</comment>
<keyword evidence="2" id="KW-1185">Reference proteome</keyword>
<reference evidence="1 2" key="1">
    <citation type="submission" date="2024-06" db="EMBL/GenBank/DDBJ databases">
        <authorList>
            <person name="Kraege A."/>
            <person name="Thomma B."/>
        </authorList>
    </citation>
    <scope>NUCLEOTIDE SEQUENCE [LARGE SCALE GENOMIC DNA]</scope>
</reference>
<organism evidence="1 2">
    <name type="scientific">Coccomyxa viridis</name>
    <dbReference type="NCBI Taxonomy" id="1274662"/>
    <lineage>
        <taxon>Eukaryota</taxon>
        <taxon>Viridiplantae</taxon>
        <taxon>Chlorophyta</taxon>
        <taxon>core chlorophytes</taxon>
        <taxon>Trebouxiophyceae</taxon>
        <taxon>Trebouxiophyceae incertae sedis</taxon>
        <taxon>Coccomyxaceae</taxon>
        <taxon>Coccomyxa</taxon>
    </lineage>
</organism>
<evidence type="ECO:0000313" key="1">
    <source>
        <dbReference type="EMBL" id="CAL5225179.1"/>
    </source>
</evidence>
<accession>A0ABP1G1N2</accession>
<evidence type="ECO:0000313" key="2">
    <source>
        <dbReference type="Proteomes" id="UP001497392"/>
    </source>
</evidence>
<gene>
    <name evidence="1" type="primary">g7960</name>
    <name evidence="1" type="ORF">VP750_LOCUS6838</name>
</gene>
<dbReference type="Proteomes" id="UP001497392">
    <property type="component" value="Unassembled WGS sequence"/>
</dbReference>